<name>A0A517PR42_9PLAN</name>
<accession>A0A517PR42</accession>
<dbReference type="PIRSF" id="PIRSF001430">
    <property type="entry name" value="tRNA_psdUrid_synth"/>
    <property type="match status" value="1"/>
</dbReference>
<dbReference type="Gene3D" id="3.30.70.660">
    <property type="entry name" value="Pseudouridine synthase I, catalytic domain, C-terminal subdomain"/>
    <property type="match status" value="1"/>
</dbReference>
<feature type="domain" description="Pseudouridine synthase I TruA alpha/beta" evidence="8">
    <location>
        <begin position="11"/>
        <end position="106"/>
    </location>
</feature>
<comment type="caution">
    <text evidence="4">Lacks conserved residue(s) required for the propagation of feature annotation.</text>
</comment>
<dbReference type="EMBL" id="CP036266">
    <property type="protein sequence ID" value="QDT21829.1"/>
    <property type="molecule type" value="Genomic_DNA"/>
</dbReference>
<comment type="function">
    <text evidence="4">Formation of pseudouridine at positions 38, 39 and 40 in the anticodon stem and loop of transfer RNAs.</text>
</comment>
<organism evidence="9 10">
    <name type="scientific">Gimesia chilikensis</name>
    <dbReference type="NCBI Taxonomy" id="2605989"/>
    <lineage>
        <taxon>Bacteria</taxon>
        <taxon>Pseudomonadati</taxon>
        <taxon>Planctomycetota</taxon>
        <taxon>Planctomycetia</taxon>
        <taxon>Planctomycetales</taxon>
        <taxon>Planctomycetaceae</taxon>
        <taxon>Gimesia</taxon>
    </lineage>
</organism>
<dbReference type="CDD" id="cd02570">
    <property type="entry name" value="PseudoU_synth_EcTruA"/>
    <property type="match status" value="1"/>
</dbReference>
<evidence type="ECO:0000256" key="2">
    <source>
        <dbReference type="ARBA" id="ARBA00022694"/>
    </source>
</evidence>
<dbReference type="InterPro" id="IPR020095">
    <property type="entry name" value="PsdUridine_synth_TruA_C"/>
</dbReference>
<protein>
    <recommendedName>
        <fullName evidence="4">tRNA pseudouridine synthase A</fullName>
        <ecNumber evidence="4">5.4.99.12</ecNumber>
    </recommendedName>
    <alternativeName>
        <fullName evidence="4">tRNA pseudouridine(38-40) synthase</fullName>
    </alternativeName>
    <alternativeName>
        <fullName evidence="4">tRNA pseudouridylate synthase I</fullName>
    </alternativeName>
    <alternativeName>
        <fullName evidence="4">tRNA-uridine isomerase I</fullName>
    </alternativeName>
</protein>
<feature type="binding site" evidence="4 6">
    <location>
        <position position="112"/>
    </location>
    <ligand>
        <name>substrate</name>
    </ligand>
</feature>
<dbReference type="GO" id="GO:0160147">
    <property type="term" value="F:tRNA pseudouridine(38-40) synthase activity"/>
    <property type="evidence" value="ECO:0007669"/>
    <property type="project" value="UniProtKB-EC"/>
</dbReference>
<evidence type="ECO:0000259" key="8">
    <source>
        <dbReference type="Pfam" id="PF01416"/>
    </source>
</evidence>
<evidence type="ECO:0000313" key="9">
    <source>
        <dbReference type="EMBL" id="QDT21829.1"/>
    </source>
</evidence>
<dbReference type="OrthoDB" id="9811823at2"/>
<sequence length="268" mass="29532">MVMRNIKLTLAYDGSEYAGWQVQPNGVSVQSCVEAAIEKLTQQKTGVLVAGRTDAGVHALGQVASFQTESKIPCKNLQTGLQRFLPDSICVREVAEVAPDFHATYSAVQKRYRYVIHNSSVSFPFLKRYVCEFGRPLDAEQMHVGGQHLLGKHDFRCFESHFPNKATSIRTVKELTVQRTSVWPVWGANPGLSQSASNSPAEFITVDIVADGFLYNMVRAIVGTLFEVGVGRWSPEKVREIVESMDRSQAGATAPASGLYLVQVDYGD</sequence>
<dbReference type="Proteomes" id="UP000320421">
    <property type="component" value="Chromosome"/>
</dbReference>
<proteinExistence type="inferred from homology"/>
<evidence type="ECO:0000256" key="7">
    <source>
        <dbReference type="RuleBase" id="RU003792"/>
    </source>
</evidence>
<comment type="subunit">
    <text evidence="4">Homodimer.</text>
</comment>
<keyword evidence="10" id="KW-1185">Reference proteome</keyword>
<dbReference type="GO" id="GO:0003723">
    <property type="term" value="F:RNA binding"/>
    <property type="evidence" value="ECO:0007669"/>
    <property type="project" value="InterPro"/>
</dbReference>
<dbReference type="SUPFAM" id="SSF55120">
    <property type="entry name" value="Pseudouridine synthase"/>
    <property type="match status" value="1"/>
</dbReference>
<gene>
    <name evidence="4 9" type="primary">truA</name>
    <name evidence="9" type="ORF">HG66A1_36320</name>
</gene>
<comment type="catalytic activity">
    <reaction evidence="4 7">
        <text>uridine(38/39/40) in tRNA = pseudouridine(38/39/40) in tRNA</text>
        <dbReference type="Rhea" id="RHEA:22376"/>
        <dbReference type="Rhea" id="RHEA-COMP:10085"/>
        <dbReference type="Rhea" id="RHEA-COMP:10087"/>
        <dbReference type="ChEBI" id="CHEBI:65314"/>
        <dbReference type="ChEBI" id="CHEBI:65315"/>
        <dbReference type="EC" id="5.4.99.12"/>
    </reaction>
</comment>
<evidence type="ECO:0000256" key="6">
    <source>
        <dbReference type="PIRSR" id="PIRSR001430-2"/>
    </source>
</evidence>
<evidence type="ECO:0000256" key="5">
    <source>
        <dbReference type="PIRSR" id="PIRSR001430-1"/>
    </source>
</evidence>
<keyword evidence="2 4" id="KW-0819">tRNA processing</keyword>
<feature type="active site" description="Nucleophile" evidence="4 5">
    <location>
        <position position="54"/>
    </location>
</feature>
<dbReference type="InterPro" id="IPR020094">
    <property type="entry name" value="TruA/RsuA/RluB/E/F_N"/>
</dbReference>
<dbReference type="PANTHER" id="PTHR11142">
    <property type="entry name" value="PSEUDOURIDYLATE SYNTHASE"/>
    <property type="match status" value="1"/>
</dbReference>
<dbReference type="InterPro" id="IPR001406">
    <property type="entry name" value="PsdUridine_synth_TruA"/>
</dbReference>
<dbReference type="AlphaFoldDB" id="A0A517PR42"/>
<comment type="similarity">
    <text evidence="1 4 7">Belongs to the tRNA pseudouridine synthase TruA family.</text>
</comment>
<dbReference type="PANTHER" id="PTHR11142:SF0">
    <property type="entry name" value="TRNA PSEUDOURIDINE SYNTHASE-LIKE 1"/>
    <property type="match status" value="1"/>
</dbReference>
<keyword evidence="3 4" id="KW-0413">Isomerase</keyword>
<dbReference type="EC" id="5.4.99.12" evidence="4"/>
<dbReference type="HAMAP" id="MF_00171">
    <property type="entry name" value="TruA"/>
    <property type="match status" value="1"/>
</dbReference>
<dbReference type="InterPro" id="IPR020103">
    <property type="entry name" value="PsdUridine_synth_cat_dom_sf"/>
</dbReference>
<evidence type="ECO:0000256" key="1">
    <source>
        <dbReference type="ARBA" id="ARBA00009375"/>
    </source>
</evidence>
<dbReference type="GO" id="GO:0031119">
    <property type="term" value="P:tRNA pseudouridine synthesis"/>
    <property type="evidence" value="ECO:0007669"/>
    <property type="project" value="UniProtKB-UniRule"/>
</dbReference>
<evidence type="ECO:0000313" key="10">
    <source>
        <dbReference type="Proteomes" id="UP000320421"/>
    </source>
</evidence>
<dbReference type="NCBIfam" id="TIGR00071">
    <property type="entry name" value="hisT_truA"/>
    <property type="match status" value="1"/>
</dbReference>
<dbReference type="FunFam" id="3.30.70.580:FF:000001">
    <property type="entry name" value="tRNA pseudouridine synthase A"/>
    <property type="match status" value="1"/>
</dbReference>
<evidence type="ECO:0000256" key="3">
    <source>
        <dbReference type="ARBA" id="ARBA00023235"/>
    </source>
</evidence>
<dbReference type="InterPro" id="IPR020097">
    <property type="entry name" value="PsdUridine_synth_TruA_a/b_dom"/>
</dbReference>
<dbReference type="Gene3D" id="3.30.70.580">
    <property type="entry name" value="Pseudouridine synthase I, catalytic domain, N-terminal subdomain"/>
    <property type="match status" value="1"/>
</dbReference>
<dbReference type="Pfam" id="PF01416">
    <property type="entry name" value="PseudoU_synth_1"/>
    <property type="match status" value="2"/>
</dbReference>
<feature type="domain" description="Pseudouridine synthase I TruA alpha/beta" evidence="8">
    <location>
        <begin position="147"/>
        <end position="266"/>
    </location>
</feature>
<reference evidence="9 10" key="1">
    <citation type="submission" date="2019-02" db="EMBL/GenBank/DDBJ databases">
        <title>Deep-cultivation of Planctomycetes and their phenomic and genomic characterization uncovers novel biology.</title>
        <authorList>
            <person name="Wiegand S."/>
            <person name="Jogler M."/>
            <person name="Boedeker C."/>
            <person name="Pinto D."/>
            <person name="Vollmers J."/>
            <person name="Rivas-Marin E."/>
            <person name="Kohn T."/>
            <person name="Peeters S.H."/>
            <person name="Heuer A."/>
            <person name="Rast P."/>
            <person name="Oberbeckmann S."/>
            <person name="Bunk B."/>
            <person name="Jeske O."/>
            <person name="Meyerdierks A."/>
            <person name="Storesund J.E."/>
            <person name="Kallscheuer N."/>
            <person name="Luecker S."/>
            <person name="Lage O.M."/>
            <person name="Pohl T."/>
            <person name="Merkel B.J."/>
            <person name="Hornburger P."/>
            <person name="Mueller R.-W."/>
            <person name="Bruemmer F."/>
            <person name="Labrenz M."/>
            <person name="Spormann A.M."/>
            <person name="Op den Camp H."/>
            <person name="Overmann J."/>
            <person name="Amann R."/>
            <person name="Jetten M.S.M."/>
            <person name="Mascher T."/>
            <person name="Medema M.H."/>
            <person name="Devos D.P."/>
            <person name="Kaster A.-K."/>
            <person name="Ovreas L."/>
            <person name="Rohde M."/>
            <person name="Galperin M.Y."/>
            <person name="Jogler C."/>
        </authorList>
    </citation>
    <scope>NUCLEOTIDE SEQUENCE [LARGE SCALE GENOMIC DNA]</scope>
    <source>
        <strain evidence="9 10">HG66A1</strain>
    </source>
</reference>
<dbReference type="PROSITE" id="PS51257">
    <property type="entry name" value="PROKAR_LIPOPROTEIN"/>
    <property type="match status" value="1"/>
</dbReference>
<evidence type="ECO:0000256" key="4">
    <source>
        <dbReference type="HAMAP-Rule" id="MF_00171"/>
    </source>
</evidence>